<protein>
    <submittedName>
        <fullName evidence="2">ABC-2 family transporter</fullName>
    </submittedName>
</protein>
<keyword evidence="1" id="KW-0812">Transmembrane</keyword>
<comment type="caution">
    <text evidence="2">The sequence shown here is derived from an EMBL/GenBank/DDBJ whole genome shotgun (WGS) entry which is preliminary data.</text>
</comment>
<feature type="transmembrane region" description="Helical" evidence="1">
    <location>
        <begin position="241"/>
        <end position="263"/>
    </location>
</feature>
<evidence type="ECO:0000313" key="2">
    <source>
        <dbReference type="EMBL" id="TQL67245.1"/>
    </source>
</evidence>
<dbReference type="AlphaFoldDB" id="A0A543A3S4"/>
<dbReference type="OrthoDB" id="5244396at2"/>
<proteinExistence type="predicted"/>
<gene>
    <name evidence="2" type="ORF">FB381_1118</name>
</gene>
<keyword evidence="3" id="KW-1185">Reference proteome</keyword>
<feature type="transmembrane region" description="Helical" evidence="1">
    <location>
        <begin position="20"/>
        <end position="43"/>
    </location>
</feature>
<dbReference type="Proteomes" id="UP000320209">
    <property type="component" value="Unassembled WGS sequence"/>
</dbReference>
<feature type="transmembrane region" description="Helical" evidence="1">
    <location>
        <begin position="186"/>
        <end position="208"/>
    </location>
</feature>
<reference evidence="2 3" key="1">
    <citation type="submission" date="2019-06" db="EMBL/GenBank/DDBJ databases">
        <title>Sequencing the genomes of 1000 actinobacteria strains.</title>
        <authorList>
            <person name="Klenk H.-P."/>
        </authorList>
    </citation>
    <scope>NUCLEOTIDE SEQUENCE [LARGE SCALE GENOMIC DNA]</scope>
    <source>
        <strain evidence="2 3">DSM 25218</strain>
    </source>
</reference>
<dbReference type="Pfam" id="PF12730">
    <property type="entry name" value="ABC2_membrane_4"/>
    <property type="match status" value="1"/>
</dbReference>
<evidence type="ECO:0000256" key="1">
    <source>
        <dbReference type="SAM" id="Phobius"/>
    </source>
</evidence>
<organism evidence="2 3">
    <name type="scientific">Nocardioides albertanoniae</name>
    <dbReference type="NCBI Taxonomy" id="1175486"/>
    <lineage>
        <taxon>Bacteria</taxon>
        <taxon>Bacillati</taxon>
        <taxon>Actinomycetota</taxon>
        <taxon>Actinomycetes</taxon>
        <taxon>Propionibacteriales</taxon>
        <taxon>Nocardioidaceae</taxon>
        <taxon>Nocardioides</taxon>
    </lineage>
</organism>
<feature type="transmembrane region" description="Helical" evidence="1">
    <location>
        <begin position="63"/>
        <end position="84"/>
    </location>
</feature>
<feature type="transmembrane region" description="Helical" evidence="1">
    <location>
        <begin position="105"/>
        <end position="133"/>
    </location>
</feature>
<dbReference type="RefSeq" id="WP_141779368.1">
    <property type="nucleotide sequence ID" value="NZ_VFOV01000001.1"/>
</dbReference>
<accession>A0A543A3S4</accession>
<keyword evidence="1" id="KW-1133">Transmembrane helix</keyword>
<name>A0A543A3S4_9ACTN</name>
<sequence length="268" mass="27137">MRQLTGAIRGELVRLTRTRLIWWTLIAAALCGGGLVGLVSLTGPENATPPMPGLDTVEGVSGVLSLLSVTLFVPALIGTAAISGEYRHRTVATTFLAIPRRGQVLIAKLVAYSALGLGYGLAFALTAVAGLYAGSALHGGGLGLGVADVVGTVSRYGAAAAIYMLLGVGIGAIARNQFLAIGLTLGYFYLVENLIMIVPGVNMAYPFLPGGAASALTGSTALLEMIAAETGQSGPAIQAPLIGALVLLGYALMSSALAAAVSLRRDVT</sequence>
<evidence type="ECO:0000313" key="3">
    <source>
        <dbReference type="Proteomes" id="UP000320209"/>
    </source>
</evidence>
<dbReference type="EMBL" id="VFOV01000001">
    <property type="protein sequence ID" value="TQL67245.1"/>
    <property type="molecule type" value="Genomic_DNA"/>
</dbReference>
<feature type="transmembrane region" description="Helical" evidence="1">
    <location>
        <begin position="153"/>
        <end position="174"/>
    </location>
</feature>
<keyword evidence="1" id="KW-0472">Membrane</keyword>